<evidence type="ECO:0000313" key="2">
    <source>
        <dbReference type="Proteomes" id="UP000077266"/>
    </source>
</evidence>
<organism evidence="1 2">
    <name type="scientific">Exidia glandulosa HHB12029</name>
    <dbReference type="NCBI Taxonomy" id="1314781"/>
    <lineage>
        <taxon>Eukaryota</taxon>
        <taxon>Fungi</taxon>
        <taxon>Dikarya</taxon>
        <taxon>Basidiomycota</taxon>
        <taxon>Agaricomycotina</taxon>
        <taxon>Agaricomycetes</taxon>
        <taxon>Auriculariales</taxon>
        <taxon>Exidiaceae</taxon>
        <taxon>Exidia</taxon>
    </lineage>
</organism>
<sequence>MRTARFRTLLRLRRRRSRSRFVVLRSLTVRLSWSACRGALLKNSRSGRVPACAGAGNCIMVFDTAPRKTQARSFGKCEKRADQSTAILGGQNVAQRRG</sequence>
<dbReference type="Proteomes" id="UP000077266">
    <property type="component" value="Unassembled WGS sequence"/>
</dbReference>
<accession>A0A165N6S7</accession>
<dbReference type="InParanoid" id="A0A165N6S7"/>
<proteinExistence type="predicted"/>
<evidence type="ECO:0000313" key="1">
    <source>
        <dbReference type="EMBL" id="KZW00303.1"/>
    </source>
</evidence>
<name>A0A165N6S7_EXIGL</name>
<gene>
    <name evidence="1" type="ORF">EXIGLDRAFT_169302</name>
</gene>
<protein>
    <submittedName>
        <fullName evidence="1">Uncharacterized protein</fullName>
    </submittedName>
</protein>
<keyword evidence="2" id="KW-1185">Reference proteome</keyword>
<dbReference type="EMBL" id="KV425902">
    <property type="protein sequence ID" value="KZW00303.1"/>
    <property type="molecule type" value="Genomic_DNA"/>
</dbReference>
<reference evidence="1 2" key="1">
    <citation type="journal article" date="2016" name="Mol. Biol. Evol.">
        <title>Comparative Genomics of Early-Diverging Mushroom-Forming Fungi Provides Insights into the Origins of Lignocellulose Decay Capabilities.</title>
        <authorList>
            <person name="Nagy L.G."/>
            <person name="Riley R."/>
            <person name="Tritt A."/>
            <person name="Adam C."/>
            <person name="Daum C."/>
            <person name="Floudas D."/>
            <person name="Sun H."/>
            <person name="Yadav J.S."/>
            <person name="Pangilinan J."/>
            <person name="Larsson K.H."/>
            <person name="Matsuura K."/>
            <person name="Barry K."/>
            <person name="Labutti K."/>
            <person name="Kuo R."/>
            <person name="Ohm R.A."/>
            <person name="Bhattacharya S.S."/>
            <person name="Shirouzu T."/>
            <person name="Yoshinaga Y."/>
            <person name="Martin F.M."/>
            <person name="Grigoriev I.V."/>
            <person name="Hibbett D.S."/>
        </authorList>
    </citation>
    <scope>NUCLEOTIDE SEQUENCE [LARGE SCALE GENOMIC DNA]</scope>
    <source>
        <strain evidence="1 2">HHB12029</strain>
    </source>
</reference>
<dbReference type="AlphaFoldDB" id="A0A165N6S7"/>